<dbReference type="Gene3D" id="1.25.40.390">
    <property type="match status" value="1"/>
</dbReference>
<dbReference type="InterPro" id="IPR011990">
    <property type="entry name" value="TPR-like_helical_dom_sf"/>
</dbReference>
<gene>
    <name evidence="8" type="ORF">QLS71_002905</name>
</gene>
<evidence type="ECO:0000256" key="2">
    <source>
        <dbReference type="ARBA" id="ARBA00006275"/>
    </source>
</evidence>
<protein>
    <submittedName>
        <fullName evidence="8">RagB/SusD family nutrient uptake outer membrane protein</fullName>
    </submittedName>
</protein>
<evidence type="ECO:0000256" key="1">
    <source>
        <dbReference type="ARBA" id="ARBA00004442"/>
    </source>
</evidence>
<organism evidence="8 9">
    <name type="scientific">Mariniflexile litorale</name>
    <dbReference type="NCBI Taxonomy" id="3045158"/>
    <lineage>
        <taxon>Bacteria</taxon>
        <taxon>Pseudomonadati</taxon>
        <taxon>Bacteroidota</taxon>
        <taxon>Flavobacteriia</taxon>
        <taxon>Flavobacteriales</taxon>
        <taxon>Flavobacteriaceae</taxon>
        <taxon>Mariniflexile</taxon>
    </lineage>
</organism>
<evidence type="ECO:0000256" key="4">
    <source>
        <dbReference type="ARBA" id="ARBA00023136"/>
    </source>
</evidence>
<sequence>MKINNKRISIHSTKYILIYSLFLIFNTSCDDFVDVDLPPDLINTEEVFSSEATAQSAMKGIYAYTTSNSAITNLFTYVGLSSDELERASYNVEQLSFATNSIDPTSSTISGMWRGYYNIIYQSNNLIINVSKSTGLSEETKTQLIGEAKFMRAFCYFYLVNLWGDVPLVLGTNYEVNRLLPRSSSTDIYIQIVDDLQDAQTELSSELYTAAGKRTRVNKWVATALLARVMLYQENWEEAEKQANTVIGAGFYGLPPLNQVFYANSNESIFQLTNAGANRYANVGLTGSNVNNPSYRLSSFVASKITTSDARRAAWLTPTLNGPHKYKAYSNTTGPSTAEANIVLRLAEMYLIRAEARAQQDNITGLNSAESDLNTIRSRAGLLGTEATTKTAMLQDIYTERMRELFGEWGHRWFDVKRLGQADAVFGANKPGWTSKAAIYPIPFKDTQQNPNL</sequence>
<keyword evidence="3" id="KW-0732">Signal</keyword>
<feature type="domain" description="RagB/SusD" evidence="6">
    <location>
        <begin position="279"/>
        <end position="437"/>
    </location>
</feature>
<dbReference type="Pfam" id="PF14322">
    <property type="entry name" value="SusD-like_3"/>
    <property type="match status" value="1"/>
</dbReference>
<comment type="similarity">
    <text evidence="2">Belongs to the SusD family.</text>
</comment>
<feature type="domain" description="SusD-like N-terminal" evidence="7">
    <location>
        <begin position="32"/>
        <end position="231"/>
    </location>
</feature>
<keyword evidence="9" id="KW-1185">Reference proteome</keyword>
<keyword evidence="4" id="KW-0472">Membrane</keyword>
<dbReference type="CDD" id="cd08977">
    <property type="entry name" value="SusD"/>
    <property type="match status" value="1"/>
</dbReference>
<dbReference type="GO" id="GO:0009279">
    <property type="term" value="C:cell outer membrane"/>
    <property type="evidence" value="ECO:0007669"/>
    <property type="project" value="UniProtKB-SubCell"/>
</dbReference>
<evidence type="ECO:0000259" key="7">
    <source>
        <dbReference type="Pfam" id="PF14322"/>
    </source>
</evidence>
<dbReference type="Pfam" id="PF07980">
    <property type="entry name" value="SusD_RagB"/>
    <property type="match status" value="1"/>
</dbReference>
<evidence type="ECO:0000259" key="6">
    <source>
        <dbReference type="Pfam" id="PF07980"/>
    </source>
</evidence>
<comment type="subcellular location">
    <subcellularLocation>
        <location evidence="1">Cell outer membrane</location>
    </subcellularLocation>
</comment>
<dbReference type="AlphaFoldDB" id="A0AAU7EIM0"/>
<dbReference type="Proteomes" id="UP001224325">
    <property type="component" value="Chromosome"/>
</dbReference>
<reference evidence="8" key="1">
    <citation type="submission" date="2024-04" db="EMBL/GenBank/DDBJ databases">
        <title>Mariniflexile litorale, isolated from the shallow sediments of the Sea of Japan.</title>
        <authorList>
            <person name="Romanenko L."/>
            <person name="Isaeva M."/>
        </authorList>
    </citation>
    <scope>NUCLEOTIDE SEQUENCE [LARGE SCALE GENOMIC DNA]</scope>
    <source>
        <strain evidence="8">KMM 9835</strain>
    </source>
</reference>
<dbReference type="InterPro" id="IPR033985">
    <property type="entry name" value="SusD-like_N"/>
</dbReference>
<dbReference type="InterPro" id="IPR012944">
    <property type="entry name" value="SusD_RagB_dom"/>
</dbReference>
<evidence type="ECO:0000313" key="9">
    <source>
        <dbReference type="Proteomes" id="UP001224325"/>
    </source>
</evidence>
<proteinExistence type="inferred from homology"/>
<evidence type="ECO:0000313" key="8">
    <source>
        <dbReference type="EMBL" id="XBL14973.1"/>
    </source>
</evidence>
<name>A0AAU7EIM0_9FLAO</name>
<accession>A0AAU7EIM0</accession>
<dbReference type="KEGG" id="mlil:QLS71_002905"/>
<dbReference type="EMBL" id="CP155618">
    <property type="protein sequence ID" value="XBL14973.1"/>
    <property type="molecule type" value="Genomic_DNA"/>
</dbReference>
<keyword evidence="5" id="KW-0998">Cell outer membrane</keyword>
<evidence type="ECO:0000256" key="5">
    <source>
        <dbReference type="ARBA" id="ARBA00023237"/>
    </source>
</evidence>
<dbReference type="RefSeq" id="WP_308990418.1">
    <property type="nucleotide sequence ID" value="NZ_CP155618.1"/>
</dbReference>
<evidence type="ECO:0000256" key="3">
    <source>
        <dbReference type="ARBA" id="ARBA00022729"/>
    </source>
</evidence>
<dbReference type="SUPFAM" id="SSF48452">
    <property type="entry name" value="TPR-like"/>
    <property type="match status" value="1"/>
</dbReference>